<dbReference type="InterPro" id="IPR006143">
    <property type="entry name" value="RND_pump_MFP"/>
</dbReference>
<organism evidence="6 7">
    <name type="scientific">Dyella koreensis</name>
    <dbReference type="NCBI Taxonomy" id="311235"/>
    <lineage>
        <taxon>Bacteria</taxon>
        <taxon>Pseudomonadati</taxon>
        <taxon>Pseudomonadota</taxon>
        <taxon>Gammaproteobacteria</taxon>
        <taxon>Lysobacterales</taxon>
        <taxon>Rhodanobacteraceae</taxon>
        <taxon>Dyella</taxon>
    </lineage>
</organism>
<evidence type="ECO:0000256" key="1">
    <source>
        <dbReference type="ARBA" id="ARBA00009477"/>
    </source>
</evidence>
<keyword evidence="2" id="KW-0813">Transport</keyword>
<dbReference type="InterPro" id="IPR058649">
    <property type="entry name" value="CzcB_C"/>
</dbReference>
<evidence type="ECO:0000259" key="4">
    <source>
        <dbReference type="Pfam" id="PF25973"/>
    </source>
</evidence>
<dbReference type="Pfam" id="PF25973">
    <property type="entry name" value="BSH_CzcB"/>
    <property type="match status" value="1"/>
</dbReference>
<proteinExistence type="inferred from homology"/>
<sequence>MTRDHRPRRENLRRFHSCKALLTLMVMLLGPALLSACSRTPLPPATTPIVIHDQGILRVPEKSPLRARLKVQTVTLHAAPHALSVPAMIEADPAHTVNVLAPLTGRVVELKVGLGDHVKRGQVVAVIASGDYAQAVSDQQKAADALALAKKALDRAEGVQQAGGGAQKDLEAARSAFNQTQAEYGRTQTRLASLSGAAVKGDVRRMAVVSPANGSITALSTAVGAFANDVNAVLMTVTDLGHVWVTAHVAENESALVTPGLSADVVLPALPGRHVQGTVQSVSDVLDADSRRVKARIVVPNIDGALKANMFATAVFRVAQPKALLVPQSALLMNNDSVTVFVEVSPWAFARRTVELGLDEGEQARIIKGLTPGERVVVAGGVLIND</sequence>
<dbReference type="Gene3D" id="1.10.287.470">
    <property type="entry name" value="Helix hairpin bin"/>
    <property type="match status" value="1"/>
</dbReference>
<dbReference type="Gene3D" id="2.40.420.20">
    <property type="match status" value="1"/>
</dbReference>
<comment type="similarity">
    <text evidence="1">Belongs to the membrane fusion protein (MFP) (TC 8.A.1) family.</text>
</comment>
<dbReference type="Gene3D" id="2.40.50.100">
    <property type="match status" value="1"/>
</dbReference>
<dbReference type="Proteomes" id="UP001620408">
    <property type="component" value="Unassembled WGS sequence"/>
</dbReference>
<dbReference type="EMBL" id="JADIKD010000012">
    <property type="protein sequence ID" value="MFK2919018.1"/>
    <property type="molecule type" value="Genomic_DNA"/>
</dbReference>
<dbReference type="NCBIfam" id="TIGR01730">
    <property type="entry name" value="RND_mfp"/>
    <property type="match status" value="1"/>
</dbReference>
<reference evidence="6 7" key="1">
    <citation type="submission" date="2020-10" db="EMBL/GenBank/DDBJ databases">
        <title>Phylogeny of dyella-like bacteria.</title>
        <authorList>
            <person name="Fu J."/>
        </authorList>
    </citation>
    <scope>NUCLEOTIDE SEQUENCE [LARGE SCALE GENOMIC DNA]</scope>
    <source>
        <strain evidence="6 7">BB4</strain>
    </source>
</reference>
<feature type="domain" description="CzcB-like C-terminal circularly permuted SH3-like" evidence="5">
    <location>
        <begin position="325"/>
        <end position="380"/>
    </location>
</feature>
<dbReference type="Pfam" id="PF25954">
    <property type="entry name" value="Beta-barrel_RND_2"/>
    <property type="match status" value="1"/>
</dbReference>
<dbReference type="Gene3D" id="2.40.30.170">
    <property type="match status" value="1"/>
</dbReference>
<feature type="domain" description="CzcB-like barrel-sandwich hybrid" evidence="4">
    <location>
        <begin position="96"/>
        <end position="237"/>
    </location>
</feature>
<evidence type="ECO:0000313" key="7">
    <source>
        <dbReference type="Proteomes" id="UP001620408"/>
    </source>
</evidence>
<dbReference type="InterPro" id="IPR058647">
    <property type="entry name" value="BSH_CzcB-like"/>
</dbReference>
<dbReference type="InterPro" id="IPR051909">
    <property type="entry name" value="MFP_Cation_Efflux"/>
</dbReference>
<name>A0ABW8K802_9GAMM</name>
<dbReference type="Pfam" id="PF25975">
    <property type="entry name" value="CzcB_C"/>
    <property type="match status" value="1"/>
</dbReference>
<accession>A0ABW8K802</accession>
<protein>
    <submittedName>
        <fullName evidence="6">Efflux RND transporter periplasmic adaptor subunit</fullName>
    </submittedName>
</protein>
<dbReference type="PANTHER" id="PTHR30097">
    <property type="entry name" value="CATION EFFLUX SYSTEM PROTEIN CUSB"/>
    <property type="match status" value="1"/>
</dbReference>
<feature type="domain" description="CusB-like beta-barrel" evidence="3">
    <location>
        <begin position="243"/>
        <end position="317"/>
    </location>
</feature>
<keyword evidence="7" id="KW-1185">Reference proteome</keyword>
<comment type="caution">
    <text evidence="6">The sequence shown here is derived from an EMBL/GenBank/DDBJ whole genome shotgun (WGS) entry which is preliminary data.</text>
</comment>
<evidence type="ECO:0000259" key="5">
    <source>
        <dbReference type="Pfam" id="PF25975"/>
    </source>
</evidence>
<dbReference type="InterPro" id="IPR058792">
    <property type="entry name" value="Beta-barrel_RND_2"/>
</dbReference>
<evidence type="ECO:0000313" key="6">
    <source>
        <dbReference type="EMBL" id="MFK2919018.1"/>
    </source>
</evidence>
<evidence type="ECO:0000259" key="3">
    <source>
        <dbReference type="Pfam" id="PF25954"/>
    </source>
</evidence>
<evidence type="ECO:0000256" key="2">
    <source>
        <dbReference type="ARBA" id="ARBA00022448"/>
    </source>
</evidence>
<dbReference type="RefSeq" id="WP_379983356.1">
    <property type="nucleotide sequence ID" value="NZ_JADIKD010000012.1"/>
</dbReference>
<gene>
    <name evidence="6" type="ORF">ISS97_17235</name>
</gene>
<dbReference type="SUPFAM" id="SSF111369">
    <property type="entry name" value="HlyD-like secretion proteins"/>
    <property type="match status" value="1"/>
</dbReference>